<feature type="region of interest" description="Disordered" evidence="2">
    <location>
        <begin position="277"/>
        <end position="351"/>
    </location>
</feature>
<feature type="region of interest" description="Disordered" evidence="2">
    <location>
        <begin position="401"/>
        <end position="422"/>
    </location>
</feature>
<dbReference type="Pfam" id="PF07250">
    <property type="entry name" value="Glyoxal_oxid_N"/>
    <property type="match status" value="1"/>
</dbReference>
<dbReference type="InterPro" id="IPR009880">
    <property type="entry name" value="Glyoxal_oxidase_N"/>
</dbReference>
<feature type="compositionally biased region" description="Low complexity" evidence="2">
    <location>
        <begin position="277"/>
        <end position="348"/>
    </location>
</feature>
<dbReference type="PROSITE" id="PS51212">
    <property type="entry name" value="WSC"/>
    <property type="match status" value="4"/>
</dbReference>
<dbReference type="SUPFAM" id="SSF50965">
    <property type="entry name" value="Galactose oxidase, central domain"/>
    <property type="match status" value="1"/>
</dbReference>
<evidence type="ECO:0000259" key="4">
    <source>
        <dbReference type="PROSITE" id="PS51212"/>
    </source>
</evidence>
<feature type="signal peptide" evidence="3">
    <location>
        <begin position="1"/>
        <end position="25"/>
    </location>
</feature>
<dbReference type="SUPFAM" id="SSF81296">
    <property type="entry name" value="E set domains"/>
    <property type="match status" value="1"/>
</dbReference>
<dbReference type="InterPro" id="IPR015202">
    <property type="entry name" value="GO-like_E_set"/>
</dbReference>
<dbReference type="Gene3D" id="2.60.40.10">
    <property type="entry name" value="Immunoglobulins"/>
    <property type="match status" value="1"/>
</dbReference>
<keyword evidence="6" id="KW-1185">Reference proteome</keyword>
<evidence type="ECO:0000313" key="5">
    <source>
        <dbReference type="EMBL" id="KAF2007335.1"/>
    </source>
</evidence>
<proteinExistence type="predicted"/>
<dbReference type="OrthoDB" id="2019572at2759"/>
<dbReference type="EMBL" id="ML977557">
    <property type="protein sequence ID" value="KAF2007335.1"/>
    <property type="molecule type" value="Genomic_DNA"/>
</dbReference>
<dbReference type="Gene3D" id="2.130.10.80">
    <property type="entry name" value="Galactose oxidase/kelch, beta-propeller"/>
    <property type="match status" value="1"/>
</dbReference>
<evidence type="ECO:0000256" key="1">
    <source>
        <dbReference type="ARBA" id="ARBA00022729"/>
    </source>
</evidence>
<accession>A0A6A5X350</accession>
<evidence type="ECO:0000256" key="2">
    <source>
        <dbReference type="SAM" id="MobiDB-lite"/>
    </source>
</evidence>
<dbReference type="SMART" id="SM00321">
    <property type="entry name" value="WSC"/>
    <property type="match status" value="4"/>
</dbReference>
<feature type="domain" description="WSC" evidence="4">
    <location>
        <begin position="42"/>
        <end position="136"/>
    </location>
</feature>
<dbReference type="Proteomes" id="UP000799779">
    <property type="component" value="Unassembled WGS sequence"/>
</dbReference>
<dbReference type="InterPro" id="IPR014756">
    <property type="entry name" value="Ig_E-set"/>
</dbReference>
<protein>
    <submittedName>
        <fullName evidence="5">Copper radical oxidase</fullName>
    </submittedName>
</protein>
<organism evidence="5 6">
    <name type="scientific">Amniculicola lignicola CBS 123094</name>
    <dbReference type="NCBI Taxonomy" id="1392246"/>
    <lineage>
        <taxon>Eukaryota</taxon>
        <taxon>Fungi</taxon>
        <taxon>Dikarya</taxon>
        <taxon>Ascomycota</taxon>
        <taxon>Pezizomycotina</taxon>
        <taxon>Dothideomycetes</taxon>
        <taxon>Pleosporomycetidae</taxon>
        <taxon>Pleosporales</taxon>
        <taxon>Amniculicolaceae</taxon>
        <taxon>Amniculicola</taxon>
    </lineage>
</organism>
<evidence type="ECO:0000313" key="6">
    <source>
        <dbReference type="Proteomes" id="UP000799779"/>
    </source>
</evidence>
<dbReference type="PANTHER" id="PTHR32208:SF105">
    <property type="entry name" value="COPPER RADICAL OXIDASE"/>
    <property type="match status" value="1"/>
</dbReference>
<keyword evidence="1 3" id="KW-0732">Signal</keyword>
<name>A0A6A5X350_9PLEO</name>
<dbReference type="PANTHER" id="PTHR32208">
    <property type="entry name" value="SECRETED PROTEIN-RELATED"/>
    <property type="match status" value="1"/>
</dbReference>
<sequence length="1232" mass="129861">MIDIASSHSGLGTLLFLTSVTFGSANTIEKRDLYAPPSPFTGWGYAGCFNDSVGARTLTQNGFTSSAMTNTQCVQFCASKGFYYAGTEYSAECYCGDSLKNYGAKVDNAGDCNMPCNGNATEQCGGPSRLTMYNTTLPTGPIGPFINPGVNGFGYLGCYVDSVNTRTLGNGMQTTGGAGSLTVALCTSACHAGGYKYSGVEYSGECYCDDEIRNLGAPADASGCSMSCNGNSTEFCGGSNRLSLYQFGYKPPVLSSTASMMSSSSATSMSSSTVVSMSSNTVQPSSASPSSSSTMSSSPSSSPVVVSSGSTSSSLSSMTPTSSSTMISSSSSSSPVVVSPTSSTPMSTLIDSSTMMSSSSSWVVPPSSSSWAVPPSSSSWAVPPSSSSWAIPPSSSSLVVSSSSSTPVTSKSSSTVDSSGSSTFISSSSFTAVSSSSSVVVLSSSPTPIPPSSSSMAVSSSSSVVIPPSSSTSVPLSSSFTVATTSTTTTTPTPTTTIYSYKGCWVDNKYGRVMNYQQPDNSTETVDICIALCRSQGYAIAGIEYGVQCFCDNFLRNAATNTSDTECNMACPGNSTQKCGDGNRLSVYSNLTDITVYPVPTVQTTDLPGSWKYAGCLTDDAPNQRALPWQIILTDNNTAPNCIAQCSAYGYASGGLEYGNECYCGDQSDVDALGLTYVSENECQFACSGNVTTICGGARRLSYYTWQGPPLTSWNYASDDAAGLYQFLIGGVVVPLVTQMAVNGKVTFLEKSGTGIPNATGAYELDLAQINNFTGAWRPMHLKTDVFCSASVTLPDKAARQINVGGWSLDSTFGVRLYWPDGSPGVWGVNDWKENFKLVSLQAGRWYPSSMILANGSLLVVGGERGSNDIATPSLEILPQVGPTVYCDWLNRTDPSNLYPFLAVLPSGGVFVAYYNEARILDEASLLTKKELPNIPGAVNNFLAGRTYPMQGTAVLLPQSAPYTDPLKILICGGSTPYQGFALDNCVSIAPEAPNATWILERMPSKRVLVSLAALPDGTYLILNGAHQGFGGFGLATDPNHNAVLYDPTKPLNNRFTVMANTTIDRLYHNEAILLDDGRVLVSGSDPEDYRYDQEYRVEVFIPPYLMGNLAATRPIVNIPTNQRDWAYGQSYQFTLQTAVTITKVSLMGAGSATHGNSMGQRTIFPAFSCSGRICKVTAPPNARICPPGWFQLFALNRNNTPSVAVWVRIGGDPAGFGNWPDFDDFRPLPGV</sequence>
<dbReference type="AlphaFoldDB" id="A0A6A5X350"/>
<reference evidence="5" key="1">
    <citation type="journal article" date="2020" name="Stud. Mycol.">
        <title>101 Dothideomycetes genomes: a test case for predicting lifestyles and emergence of pathogens.</title>
        <authorList>
            <person name="Haridas S."/>
            <person name="Albert R."/>
            <person name="Binder M."/>
            <person name="Bloem J."/>
            <person name="Labutti K."/>
            <person name="Salamov A."/>
            <person name="Andreopoulos B."/>
            <person name="Baker S."/>
            <person name="Barry K."/>
            <person name="Bills G."/>
            <person name="Bluhm B."/>
            <person name="Cannon C."/>
            <person name="Castanera R."/>
            <person name="Culley D."/>
            <person name="Daum C."/>
            <person name="Ezra D."/>
            <person name="Gonzalez J."/>
            <person name="Henrissat B."/>
            <person name="Kuo A."/>
            <person name="Liang C."/>
            <person name="Lipzen A."/>
            <person name="Lutzoni F."/>
            <person name="Magnuson J."/>
            <person name="Mondo S."/>
            <person name="Nolan M."/>
            <person name="Ohm R."/>
            <person name="Pangilinan J."/>
            <person name="Park H.-J."/>
            <person name="Ramirez L."/>
            <person name="Alfaro M."/>
            <person name="Sun H."/>
            <person name="Tritt A."/>
            <person name="Yoshinaga Y."/>
            <person name="Zwiers L.-H."/>
            <person name="Turgeon B."/>
            <person name="Goodwin S."/>
            <person name="Spatafora J."/>
            <person name="Crous P."/>
            <person name="Grigoriev I."/>
        </authorList>
    </citation>
    <scope>NUCLEOTIDE SEQUENCE</scope>
    <source>
        <strain evidence="5">CBS 123094</strain>
    </source>
</reference>
<dbReference type="CDD" id="cd02851">
    <property type="entry name" value="E_set_GO_C"/>
    <property type="match status" value="1"/>
</dbReference>
<feature type="domain" description="WSC" evidence="4">
    <location>
        <begin position="610"/>
        <end position="707"/>
    </location>
</feature>
<evidence type="ECO:0000256" key="3">
    <source>
        <dbReference type="SAM" id="SignalP"/>
    </source>
</evidence>
<dbReference type="InterPro" id="IPR037293">
    <property type="entry name" value="Gal_Oxidase_central_sf"/>
</dbReference>
<gene>
    <name evidence="5" type="ORF">P154DRAFT_117747</name>
</gene>
<feature type="chain" id="PRO_5025430531" evidence="3">
    <location>
        <begin position="26"/>
        <end position="1232"/>
    </location>
</feature>
<feature type="domain" description="WSC" evidence="4">
    <location>
        <begin position="498"/>
        <end position="591"/>
    </location>
</feature>
<dbReference type="InterPro" id="IPR011043">
    <property type="entry name" value="Gal_Oxase/kelch_b-propeller"/>
</dbReference>
<dbReference type="Pfam" id="PF01822">
    <property type="entry name" value="WSC"/>
    <property type="match status" value="4"/>
</dbReference>
<dbReference type="Pfam" id="PF09118">
    <property type="entry name" value="GO-like_E_set"/>
    <property type="match status" value="1"/>
</dbReference>
<dbReference type="InterPro" id="IPR013783">
    <property type="entry name" value="Ig-like_fold"/>
</dbReference>
<dbReference type="InterPro" id="IPR002889">
    <property type="entry name" value="WSC_carb-bd"/>
</dbReference>
<feature type="domain" description="WSC" evidence="4">
    <location>
        <begin position="152"/>
        <end position="248"/>
    </location>
</feature>